<dbReference type="Pfam" id="PF13328">
    <property type="entry name" value="HD_4"/>
    <property type="match status" value="1"/>
</dbReference>
<dbReference type="Gene3D" id="3.10.20.30">
    <property type="match status" value="1"/>
</dbReference>
<feature type="domain" description="ACT" evidence="3">
    <location>
        <begin position="555"/>
        <end position="627"/>
    </location>
</feature>
<dbReference type="Gene3D" id="1.10.3210.10">
    <property type="entry name" value="Hypothetical protein af1432"/>
    <property type="match status" value="1"/>
</dbReference>
<reference evidence="6" key="2">
    <citation type="submission" date="2021-03" db="EMBL/GenBank/DDBJ databases">
        <authorList>
            <person name="Jaffe A."/>
        </authorList>
    </citation>
    <scope>NUCLEOTIDE SEQUENCE</scope>
    <source>
        <strain evidence="6">RIFCSPHIGHO2_01_FULL_GW2011_AR10_43_9</strain>
    </source>
</reference>
<dbReference type="InterPro" id="IPR045865">
    <property type="entry name" value="ACT-like_dom_sf"/>
</dbReference>
<dbReference type="FunFam" id="3.30.460.10:FF:000001">
    <property type="entry name" value="GTP pyrophosphokinase RelA"/>
    <property type="match status" value="1"/>
</dbReference>
<protein>
    <submittedName>
        <fullName evidence="5">Bifunctional (P)ppGpp synthetase/guanosine-3',5'-bis(Diphosphate) 3'-pyrophosphohydrolase</fullName>
    </submittedName>
</protein>
<reference evidence="6" key="3">
    <citation type="submission" date="2021-05" db="EMBL/GenBank/DDBJ databases">
        <title>Protein family content uncovers lineage relationships and bacterial pathway maintenance mechanisms in DPANN archaea.</title>
        <authorList>
            <person name="Castelle C.J."/>
            <person name="Meheust R."/>
            <person name="Jaffe A.L."/>
            <person name="Seitz K."/>
            <person name="Gong X."/>
            <person name="Baker B.J."/>
            <person name="Banfield J.F."/>
        </authorList>
    </citation>
    <scope>NUCLEOTIDE SEQUENCE</scope>
    <source>
        <strain evidence="6">RIFCSPHIGHO2_01_FULL_GW2011_AR10_43_9</strain>
    </source>
</reference>
<dbReference type="EMBL" id="DUFG01000005">
    <property type="protein sequence ID" value="HIH07877.1"/>
    <property type="molecule type" value="Genomic_DNA"/>
</dbReference>
<dbReference type="CDD" id="cd05399">
    <property type="entry name" value="NT_Rel-Spo_like"/>
    <property type="match status" value="1"/>
</dbReference>
<comment type="caution">
    <text evidence="5">The sequence shown here is derived from an EMBL/GenBank/DDBJ whole genome shotgun (WGS) entry which is preliminary data.</text>
</comment>
<evidence type="ECO:0000313" key="7">
    <source>
        <dbReference type="Proteomes" id="UP000577419"/>
    </source>
</evidence>
<comment type="similarity">
    <text evidence="1">Belongs to the RelA/SpoT family.</text>
</comment>
<dbReference type="EMBL" id="JAGVWF010000027">
    <property type="protein sequence ID" value="MBS3059175.1"/>
    <property type="molecule type" value="Genomic_DNA"/>
</dbReference>
<dbReference type="PROSITE" id="PS51671">
    <property type="entry name" value="ACT"/>
    <property type="match status" value="1"/>
</dbReference>
<evidence type="ECO:0000313" key="6">
    <source>
        <dbReference type="EMBL" id="MBS3059175.1"/>
    </source>
</evidence>
<sequence length="627" mass="71101">MKEDRELNGLIRKVKENRIELEERTIRKAAAYLEGVLEKSSSEKKSLLHNIGTAKILTEMHASPEVITAGLLHNAVRFGADEQSLEKEFGEEVAGLVVSAGNAERILVPKDQARIEKIDAAKKIFYATAKDPKLILIVIAERIDDLKGMGDDPAEVQELRVIEAEQIISPFTEKVGLYPLKSSIDNLVLKYRKPEIFREISSKIEKKERERKTEIEKMRKILEKELQKTKSLIEVIGRAKPISSIYRKMISRNKSFEEIYDIVALRVITETVKDCYEVLSIVQSLWKPIPGEFDDYIVKPKPNGYQSLHTTVIGPGGMPLEIQIRTNKMNDAAEIGVAGHWLYKGIEKEEKFDKKLAWLKQLIDWQRQTPGAGSELKNLELFENTIYALTPKGDVIELPEKATVLDFAFAVHTELGFKCIRAVVNGKPVPLNFELKNGDTVQIFTSQQQKPRTQWLGFVKTSKAKAKIKQRLNIKQAKKTAAKPLRKQVVKTSDKRIRIANCCNPLLGEEIVGFKTTKRKISVHRKSCLQLNSIPAEKLINVEWEHKQGTDYIVELKVTGKDRVGLLKDILNIISSQKANIVSANVKTTQTNMFNCVFEIKLRNLSKLDKIIEGISKMEEVKSVERS</sequence>
<dbReference type="GO" id="GO:0005886">
    <property type="term" value="C:plasma membrane"/>
    <property type="evidence" value="ECO:0007669"/>
    <property type="project" value="TreeGrafter"/>
</dbReference>
<evidence type="ECO:0000256" key="2">
    <source>
        <dbReference type="SAM" id="Coils"/>
    </source>
</evidence>
<evidence type="ECO:0000259" key="3">
    <source>
        <dbReference type="PROSITE" id="PS51671"/>
    </source>
</evidence>
<name>A0A7J4IVY1_9ARCH</name>
<keyword evidence="5" id="KW-0378">Hydrolase</keyword>
<gene>
    <name evidence="5" type="ORF">HA237_00735</name>
    <name evidence="6" type="ORF">J4224_01980</name>
</gene>
<reference evidence="5" key="1">
    <citation type="journal article" date="2020" name="bioRxiv">
        <title>A rank-normalized archaeal taxonomy based on genome phylogeny resolves widespread incomplete and uneven classifications.</title>
        <authorList>
            <person name="Rinke C."/>
            <person name="Chuvochina M."/>
            <person name="Mussig A.J."/>
            <person name="Chaumeil P.-A."/>
            <person name="Waite D.W."/>
            <person name="Whitman W.B."/>
            <person name="Parks D.H."/>
            <person name="Hugenholtz P."/>
        </authorList>
    </citation>
    <scope>NUCLEOTIDE SEQUENCE</scope>
    <source>
        <strain evidence="5">UBA10011</strain>
    </source>
</reference>
<dbReference type="CDD" id="cd04876">
    <property type="entry name" value="ACT_RelA-SpoT"/>
    <property type="match status" value="1"/>
</dbReference>
<dbReference type="Gene3D" id="3.30.70.260">
    <property type="match status" value="1"/>
</dbReference>
<dbReference type="PANTHER" id="PTHR21262">
    <property type="entry name" value="GUANOSINE-3',5'-BIS DIPHOSPHATE 3'-PYROPHOSPHOHYDROLASE"/>
    <property type="match status" value="1"/>
</dbReference>
<dbReference type="SUPFAM" id="SSF55021">
    <property type="entry name" value="ACT-like"/>
    <property type="match status" value="1"/>
</dbReference>
<accession>A0A7J4IVY1</accession>
<dbReference type="AlphaFoldDB" id="A0A7J4IVY1"/>
<dbReference type="InterPro" id="IPR012675">
    <property type="entry name" value="Beta-grasp_dom_sf"/>
</dbReference>
<feature type="coiled-coil region" evidence="2">
    <location>
        <begin position="204"/>
        <end position="232"/>
    </location>
</feature>
<dbReference type="InterPro" id="IPR004095">
    <property type="entry name" value="TGS"/>
</dbReference>
<dbReference type="InterPro" id="IPR002912">
    <property type="entry name" value="ACT_dom"/>
</dbReference>
<dbReference type="Pfam" id="PF02824">
    <property type="entry name" value="TGS"/>
    <property type="match status" value="1"/>
</dbReference>
<evidence type="ECO:0000256" key="1">
    <source>
        <dbReference type="ARBA" id="ARBA00007476"/>
    </source>
</evidence>
<proteinExistence type="inferred from homology"/>
<dbReference type="CDD" id="cd01668">
    <property type="entry name" value="TGS_RSH"/>
    <property type="match status" value="1"/>
</dbReference>
<dbReference type="Pfam" id="PF13291">
    <property type="entry name" value="ACT_4"/>
    <property type="match status" value="1"/>
</dbReference>
<dbReference type="Proteomes" id="UP000577419">
    <property type="component" value="Unassembled WGS sequence"/>
</dbReference>
<dbReference type="PANTHER" id="PTHR21262:SF31">
    <property type="entry name" value="GTP PYROPHOSPHOKINASE"/>
    <property type="match status" value="1"/>
</dbReference>
<organism evidence="5 7">
    <name type="scientific">Candidatus Iainarchaeum sp</name>
    <dbReference type="NCBI Taxonomy" id="3101447"/>
    <lineage>
        <taxon>Archaea</taxon>
        <taxon>Candidatus Iainarchaeota</taxon>
        <taxon>Candidatus Iainarchaeia</taxon>
        <taxon>Candidatus Iainarchaeales</taxon>
        <taxon>Candidatus Iainarchaeaceae</taxon>
        <taxon>Candidatus Iainarchaeum</taxon>
    </lineage>
</organism>
<dbReference type="InterPro" id="IPR033655">
    <property type="entry name" value="TGS_RelA/SpoT"/>
</dbReference>
<evidence type="ECO:0000313" key="5">
    <source>
        <dbReference type="EMBL" id="HIH07877.1"/>
    </source>
</evidence>
<feature type="domain" description="TGS" evidence="4">
    <location>
        <begin position="382"/>
        <end position="445"/>
    </location>
</feature>
<evidence type="ECO:0000259" key="4">
    <source>
        <dbReference type="PROSITE" id="PS51880"/>
    </source>
</evidence>
<dbReference type="SUPFAM" id="SSF109604">
    <property type="entry name" value="HD-domain/PDEase-like"/>
    <property type="match status" value="1"/>
</dbReference>
<dbReference type="InterPro" id="IPR007685">
    <property type="entry name" value="RelA_SpoT"/>
</dbReference>
<dbReference type="SUPFAM" id="SSF81271">
    <property type="entry name" value="TGS-like"/>
    <property type="match status" value="1"/>
</dbReference>
<dbReference type="Gene3D" id="3.30.460.10">
    <property type="entry name" value="Beta Polymerase, domain 2"/>
    <property type="match status" value="1"/>
</dbReference>
<dbReference type="GO" id="GO:0016787">
    <property type="term" value="F:hydrolase activity"/>
    <property type="evidence" value="ECO:0007669"/>
    <property type="project" value="UniProtKB-KW"/>
</dbReference>
<dbReference type="PROSITE" id="PS51880">
    <property type="entry name" value="TGS"/>
    <property type="match status" value="1"/>
</dbReference>
<dbReference type="SMART" id="SM00954">
    <property type="entry name" value="RelA_SpoT"/>
    <property type="match status" value="1"/>
</dbReference>
<dbReference type="SUPFAM" id="SSF81301">
    <property type="entry name" value="Nucleotidyltransferase"/>
    <property type="match status" value="1"/>
</dbReference>
<dbReference type="FunFam" id="3.10.20.30:FF:000002">
    <property type="entry name" value="GTP pyrophosphokinase (RelA/SpoT)"/>
    <property type="match status" value="1"/>
</dbReference>
<dbReference type="InterPro" id="IPR012676">
    <property type="entry name" value="TGS-like"/>
</dbReference>
<keyword evidence="2" id="KW-0175">Coiled coil</keyword>
<dbReference type="Pfam" id="PF04607">
    <property type="entry name" value="RelA_SpoT"/>
    <property type="match status" value="1"/>
</dbReference>
<dbReference type="GO" id="GO:0015969">
    <property type="term" value="P:guanosine tetraphosphate metabolic process"/>
    <property type="evidence" value="ECO:0007669"/>
    <property type="project" value="InterPro"/>
</dbReference>
<dbReference type="InterPro" id="IPR043519">
    <property type="entry name" value="NT_sf"/>
</dbReference>
<dbReference type="Proteomes" id="UP000683213">
    <property type="component" value="Unassembled WGS sequence"/>
</dbReference>